<dbReference type="Proteomes" id="UP000004310">
    <property type="component" value="Unassembled WGS sequence"/>
</dbReference>
<dbReference type="AlphaFoldDB" id="Q0G204"/>
<sequence>MIRKTVLALAAAATLATAAAPANASDYGAEVPPSGYSHSSNRDAVIAGAVIGLAVGIIGAGLAKKRHRNCFDKPIRKWSRYHGRKVVVGYRTICR</sequence>
<evidence type="ECO:0000313" key="3">
    <source>
        <dbReference type="EMBL" id="EAU41394.1"/>
    </source>
</evidence>
<feature type="transmembrane region" description="Helical" evidence="1">
    <location>
        <begin position="44"/>
        <end position="63"/>
    </location>
</feature>
<accession>Q0G204</accession>
<evidence type="ECO:0000256" key="2">
    <source>
        <dbReference type="SAM" id="SignalP"/>
    </source>
</evidence>
<organism evidence="3 4">
    <name type="scientific">Fulvimarina pelagi HTCC2506</name>
    <dbReference type="NCBI Taxonomy" id="314231"/>
    <lineage>
        <taxon>Bacteria</taxon>
        <taxon>Pseudomonadati</taxon>
        <taxon>Pseudomonadota</taxon>
        <taxon>Alphaproteobacteria</taxon>
        <taxon>Hyphomicrobiales</taxon>
        <taxon>Aurantimonadaceae</taxon>
        <taxon>Fulvimarina</taxon>
    </lineage>
</organism>
<feature type="chain" id="PRO_5004172173" evidence="2">
    <location>
        <begin position="25"/>
        <end position="95"/>
    </location>
</feature>
<evidence type="ECO:0000313" key="4">
    <source>
        <dbReference type="Proteomes" id="UP000004310"/>
    </source>
</evidence>
<feature type="signal peptide" evidence="2">
    <location>
        <begin position="1"/>
        <end position="24"/>
    </location>
</feature>
<comment type="caution">
    <text evidence="3">The sequence shown here is derived from an EMBL/GenBank/DDBJ whole genome shotgun (WGS) entry which is preliminary data.</text>
</comment>
<reference evidence="3 4" key="1">
    <citation type="journal article" date="2010" name="J. Bacteriol.">
        <title>Genome sequence of Fulvimarina pelagi HTCC2506T, a Mn(II)-oxidizing alphaproteobacterium possessing an aerobic anoxygenic photosynthetic gene cluster and Xanthorhodopsin.</title>
        <authorList>
            <person name="Kang I."/>
            <person name="Oh H.M."/>
            <person name="Lim S.I."/>
            <person name="Ferriera S."/>
            <person name="Giovannoni S.J."/>
            <person name="Cho J.C."/>
        </authorList>
    </citation>
    <scope>NUCLEOTIDE SEQUENCE [LARGE SCALE GENOMIC DNA]</scope>
    <source>
        <strain evidence="3 4">HTCC2506</strain>
    </source>
</reference>
<gene>
    <name evidence="3" type="ORF">FP2506_01465</name>
</gene>
<evidence type="ECO:0000256" key="1">
    <source>
        <dbReference type="SAM" id="Phobius"/>
    </source>
</evidence>
<dbReference type="RefSeq" id="WP_007065443.1">
    <property type="nucleotide sequence ID" value="NZ_DS022272.1"/>
</dbReference>
<keyword evidence="4" id="KW-1185">Reference proteome</keyword>
<dbReference type="HOGENOM" id="CLU_170331_0_0_5"/>
<keyword evidence="1" id="KW-1133">Transmembrane helix</keyword>
<keyword evidence="2" id="KW-0732">Signal</keyword>
<proteinExistence type="predicted"/>
<name>Q0G204_9HYPH</name>
<protein>
    <submittedName>
        <fullName evidence="3">Uncharacterized protein</fullName>
    </submittedName>
</protein>
<keyword evidence="1" id="KW-0812">Transmembrane</keyword>
<dbReference type="EMBL" id="AATP01000003">
    <property type="protein sequence ID" value="EAU41394.1"/>
    <property type="molecule type" value="Genomic_DNA"/>
</dbReference>
<keyword evidence="1" id="KW-0472">Membrane</keyword>